<dbReference type="SUPFAM" id="SSF53807">
    <property type="entry name" value="Helical backbone' metal receptor"/>
    <property type="match status" value="1"/>
</dbReference>
<evidence type="ECO:0000313" key="3">
    <source>
        <dbReference type="Proteomes" id="UP000475249"/>
    </source>
</evidence>
<sequence>MGLQEHLVGITFECPEQALKEKPTVVQCVLEGLDLSSRQINSFFSASKRDGESLYYVNEDLLEELKPDVIFTQDVCEVCQIDTECTMAAVAKLPKQPEIISITPQSLEDVFKSAEVIATAMGVPEKGHKYTRLLRNRISETEHRFQKSGSKRQKVFFMEWMDPIFNSGHWIPDQVRIAGGKDKLSNPCGDSTGMHWEELVKYDPDILVIAPCGFSIERTLSEISLLTSKTGWETMSAVRNNKVYIADFELFTQSSLSTLADGIALLNYLFHSEHSVLPSKLKNSYIRWSADHKATRPFKDANLN</sequence>
<evidence type="ECO:0000259" key="1">
    <source>
        <dbReference type="PROSITE" id="PS50983"/>
    </source>
</evidence>
<dbReference type="InterPro" id="IPR002491">
    <property type="entry name" value="ABC_transptr_periplasmic_BD"/>
</dbReference>
<dbReference type="PANTHER" id="PTHR42860:SF1">
    <property type="entry name" value="VITAMIN B12-BINDING PROTEIN"/>
    <property type="match status" value="1"/>
</dbReference>
<dbReference type="Pfam" id="PF01497">
    <property type="entry name" value="Peripla_BP_2"/>
    <property type="match status" value="1"/>
</dbReference>
<protein>
    <submittedName>
        <fullName evidence="2">ABC transporter substrate-binding protein</fullName>
    </submittedName>
</protein>
<dbReference type="Proteomes" id="UP000475249">
    <property type="component" value="Unassembled WGS sequence"/>
</dbReference>
<dbReference type="PROSITE" id="PS50983">
    <property type="entry name" value="FE_B12_PBP"/>
    <property type="match status" value="1"/>
</dbReference>
<comment type="caution">
    <text evidence="2">The sequence shown here is derived from an EMBL/GenBank/DDBJ whole genome shotgun (WGS) entry which is preliminary data.</text>
</comment>
<evidence type="ECO:0000313" key="2">
    <source>
        <dbReference type="EMBL" id="NAS11697.1"/>
    </source>
</evidence>
<dbReference type="Gene3D" id="3.40.50.1980">
    <property type="entry name" value="Nitrogenase molybdenum iron protein domain"/>
    <property type="match status" value="2"/>
</dbReference>
<dbReference type="PANTHER" id="PTHR42860">
    <property type="entry name" value="VITAMIN B12-BINDING PROTEIN"/>
    <property type="match status" value="1"/>
</dbReference>
<dbReference type="EMBL" id="WXYO01000002">
    <property type="protein sequence ID" value="NAS11697.1"/>
    <property type="molecule type" value="Genomic_DNA"/>
</dbReference>
<reference evidence="2 3" key="1">
    <citation type="submission" date="2020-01" db="EMBL/GenBank/DDBJ databases">
        <title>Bacteria diversity of Porities sp.</title>
        <authorList>
            <person name="Wang G."/>
        </authorList>
    </citation>
    <scope>NUCLEOTIDE SEQUENCE [LARGE SCALE GENOMIC DNA]</scope>
    <source>
        <strain evidence="2 3">R33</strain>
    </source>
</reference>
<dbReference type="InterPro" id="IPR051030">
    <property type="entry name" value="Vitamin_B12-ABC_binding"/>
</dbReference>
<gene>
    <name evidence="2" type="ORF">GTQ38_06765</name>
</gene>
<organism evidence="2 3">
    <name type="scientific">Poritiphilus flavus</name>
    <dbReference type="NCBI Taxonomy" id="2697053"/>
    <lineage>
        <taxon>Bacteria</taxon>
        <taxon>Pseudomonadati</taxon>
        <taxon>Bacteroidota</taxon>
        <taxon>Flavobacteriia</taxon>
        <taxon>Flavobacteriales</taxon>
        <taxon>Flavobacteriaceae</taxon>
        <taxon>Poritiphilus</taxon>
    </lineage>
</organism>
<name>A0A6L9EA92_9FLAO</name>
<dbReference type="AlphaFoldDB" id="A0A6L9EA92"/>
<feature type="domain" description="Fe/B12 periplasmic-binding" evidence="1">
    <location>
        <begin position="1"/>
        <end position="274"/>
    </location>
</feature>
<keyword evidence="3" id="KW-1185">Reference proteome</keyword>
<accession>A0A6L9EA92</accession>
<proteinExistence type="predicted"/>